<evidence type="ECO:0000313" key="6">
    <source>
        <dbReference type="Proteomes" id="UP001183619"/>
    </source>
</evidence>
<dbReference type="Proteomes" id="UP001183619">
    <property type="component" value="Unassembled WGS sequence"/>
</dbReference>
<dbReference type="SUPFAM" id="SSF51430">
    <property type="entry name" value="NAD(P)-linked oxidoreductase"/>
    <property type="match status" value="1"/>
</dbReference>
<keyword evidence="6" id="KW-1185">Reference proteome</keyword>
<gene>
    <name evidence="5" type="ORF">J2S37_001555</name>
</gene>
<keyword evidence="3 5" id="KW-0560">Oxidoreductase</keyword>
<dbReference type="PIRSF" id="PIRSF000097">
    <property type="entry name" value="AKR"/>
    <property type="match status" value="1"/>
</dbReference>
<dbReference type="PROSITE" id="PS00798">
    <property type="entry name" value="ALDOKETO_REDUCTASE_1"/>
    <property type="match status" value="1"/>
</dbReference>
<dbReference type="InterPro" id="IPR020471">
    <property type="entry name" value="AKR"/>
</dbReference>
<keyword evidence="2" id="KW-0521">NADP</keyword>
<evidence type="ECO:0000259" key="4">
    <source>
        <dbReference type="Pfam" id="PF00248"/>
    </source>
</evidence>
<sequence>MTETLIPSITLNDGTEMPAMGLGTWKLQGEEAITAVRSAIELGYRHFDTAVIYGNEEEVGRAIADAIAAGDVTRDELFITSKLWHDHHGEQLAQKSFQDSLSRVGMDYLDCYMVHWPWPKKGAFVETFEGLAKLQGLGQLQSIAVANFNAEQLSAIIAATGIAPVLNQVELHPGFSQAPLREFHATHKIVTEAWSPLAQGGALDHALVCSIAQQLGKTPSQVTLRWIYQLQASSVPKSASPARQAENMQIFDFELDDSQMQALTALDDAPGGGRLFADPDLYPGDD</sequence>
<protein>
    <submittedName>
        <fullName evidence="5">2,5-diketo-D-gluconate reductase A</fullName>
        <ecNumber evidence="5">1.1.1.346</ecNumber>
    </submittedName>
</protein>
<dbReference type="EC" id="1.1.1.346" evidence="5"/>
<proteinExistence type="inferred from homology"/>
<dbReference type="PANTHER" id="PTHR43827">
    <property type="entry name" value="2,5-DIKETO-D-GLUCONIC ACID REDUCTASE"/>
    <property type="match status" value="1"/>
</dbReference>
<comment type="similarity">
    <text evidence="1">Belongs to the aldo/keto reductase family.</text>
</comment>
<dbReference type="PANTHER" id="PTHR43827:SF3">
    <property type="entry name" value="NADP-DEPENDENT OXIDOREDUCTASE DOMAIN-CONTAINING PROTEIN"/>
    <property type="match status" value="1"/>
</dbReference>
<dbReference type="InterPro" id="IPR023210">
    <property type="entry name" value="NADP_OxRdtase_dom"/>
</dbReference>
<dbReference type="EMBL" id="JAVDYF010000001">
    <property type="protein sequence ID" value="MDR7355017.1"/>
    <property type="molecule type" value="Genomic_DNA"/>
</dbReference>
<dbReference type="Pfam" id="PF00248">
    <property type="entry name" value="Aldo_ket_red"/>
    <property type="match status" value="1"/>
</dbReference>
<dbReference type="InterPro" id="IPR018170">
    <property type="entry name" value="Aldo/ket_reductase_CS"/>
</dbReference>
<organism evidence="5 6">
    <name type="scientific">Corynebacterium felinum</name>
    <dbReference type="NCBI Taxonomy" id="131318"/>
    <lineage>
        <taxon>Bacteria</taxon>
        <taxon>Bacillati</taxon>
        <taxon>Actinomycetota</taxon>
        <taxon>Actinomycetes</taxon>
        <taxon>Mycobacteriales</taxon>
        <taxon>Corynebacteriaceae</taxon>
        <taxon>Corynebacterium</taxon>
    </lineage>
</organism>
<comment type="caution">
    <text evidence="5">The sequence shown here is derived from an EMBL/GenBank/DDBJ whole genome shotgun (WGS) entry which is preliminary data.</text>
</comment>
<dbReference type="RefSeq" id="WP_277103959.1">
    <property type="nucleotide sequence ID" value="NZ_BAAAJS010000068.1"/>
</dbReference>
<reference evidence="5 6" key="1">
    <citation type="submission" date="2023-07" db="EMBL/GenBank/DDBJ databases">
        <title>Sequencing the genomes of 1000 actinobacteria strains.</title>
        <authorList>
            <person name="Klenk H.-P."/>
        </authorList>
    </citation>
    <scope>NUCLEOTIDE SEQUENCE [LARGE SCALE GENOMIC DNA]</scope>
    <source>
        <strain evidence="5 6">DSM 44508</strain>
    </source>
</reference>
<dbReference type="PRINTS" id="PR00069">
    <property type="entry name" value="ALDKETRDTASE"/>
</dbReference>
<evidence type="ECO:0000256" key="1">
    <source>
        <dbReference type="ARBA" id="ARBA00007905"/>
    </source>
</evidence>
<accession>A0ABU2B8S4</accession>
<name>A0ABU2B8S4_9CORY</name>
<evidence type="ECO:0000256" key="2">
    <source>
        <dbReference type="ARBA" id="ARBA00022857"/>
    </source>
</evidence>
<dbReference type="PROSITE" id="PS00063">
    <property type="entry name" value="ALDOKETO_REDUCTASE_3"/>
    <property type="match status" value="1"/>
</dbReference>
<dbReference type="Gene3D" id="3.20.20.100">
    <property type="entry name" value="NADP-dependent oxidoreductase domain"/>
    <property type="match status" value="1"/>
</dbReference>
<feature type="domain" description="NADP-dependent oxidoreductase" evidence="4">
    <location>
        <begin position="20"/>
        <end position="267"/>
    </location>
</feature>
<evidence type="ECO:0000313" key="5">
    <source>
        <dbReference type="EMBL" id="MDR7355017.1"/>
    </source>
</evidence>
<dbReference type="GO" id="GO:0016491">
    <property type="term" value="F:oxidoreductase activity"/>
    <property type="evidence" value="ECO:0007669"/>
    <property type="project" value="UniProtKB-KW"/>
</dbReference>
<evidence type="ECO:0000256" key="3">
    <source>
        <dbReference type="ARBA" id="ARBA00023002"/>
    </source>
</evidence>
<dbReference type="InterPro" id="IPR036812">
    <property type="entry name" value="NAD(P)_OxRdtase_dom_sf"/>
</dbReference>